<feature type="compositionally biased region" description="Basic and acidic residues" evidence="1">
    <location>
        <begin position="91"/>
        <end position="108"/>
    </location>
</feature>
<reference evidence="2" key="1">
    <citation type="submission" date="2022-07" db="EMBL/GenBank/DDBJ databases">
        <title>Phylogenomic reconstructions and comparative analyses of Kickxellomycotina fungi.</title>
        <authorList>
            <person name="Reynolds N.K."/>
            <person name="Stajich J.E."/>
            <person name="Barry K."/>
            <person name="Grigoriev I.V."/>
            <person name="Crous P."/>
            <person name="Smith M.E."/>
        </authorList>
    </citation>
    <scope>NUCLEOTIDE SEQUENCE</scope>
    <source>
        <strain evidence="2">IMI 214461</strain>
    </source>
</reference>
<sequence>MDGGGGSSRHGVAGQQRPTPSTFGRLAGTRLSNAETPLRSASLRLRRGMPPSQPFELDFGLDDDDDDEQRAAARLAEEAAAAASESVQESTLRKRERIAELRRRREEQQQQQANGSSASRRRLTGGVRAALGTGFFTAPEAADESRAGSSSPDSDTFFESTDLALLLQPLEVAGIDALLEPPARTARTQPPRQGHRPGPLPLSARRGGPAADFTVSIPATSLSPVLPPGWARHGSLAGRNRGPRSAAPHGDSSDDDGAGGGCRHVDSAVAAQLDAELAHNRELHAELARLHRAARCLAGLVVASRRVAEASAPSRRE</sequence>
<evidence type="ECO:0000313" key="2">
    <source>
        <dbReference type="EMBL" id="KAJ2007393.1"/>
    </source>
</evidence>
<dbReference type="Proteomes" id="UP001150907">
    <property type="component" value="Unassembled WGS sequence"/>
</dbReference>
<evidence type="ECO:0000256" key="1">
    <source>
        <dbReference type="SAM" id="MobiDB-lite"/>
    </source>
</evidence>
<dbReference type="AlphaFoldDB" id="A0A9W8BLZ3"/>
<dbReference type="OrthoDB" id="5554504at2759"/>
<gene>
    <name evidence="2" type="ORF">H4R26_000816</name>
</gene>
<comment type="caution">
    <text evidence="2">The sequence shown here is derived from an EMBL/GenBank/DDBJ whole genome shotgun (WGS) entry which is preliminary data.</text>
</comment>
<feature type="compositionally biased region" description="Polar residues" evidence="1">
    <location>
        <begin position="147"/>
        <end position="156"/>
    </location>
</feature>
<proteinExistence type="predicted"/>
<name>A0A9W8BLZ3_9FUNG</name>
<protein>
    <submittedName>
        <fullName evidence="2">Uncharacterized protein</fullName>
    </submittedName>
</protein>
<organism evidence="2 3">
    <name type="scientific">Coemansia thaxteri</name>
    <dbReference type="NCBI Taxonomy" id="2663907"/>
    <lineage>
        <taxon>Eukaryota</taxon>
        <taxon>Fungi</taxon>
        <taxon>Fungi incertae sedis</taxon>
        <taxon>Zoopagomycota</taxon>
        <taxon>Kickxellomycotina</taxon>
        <taxon>Kickxellomycetes</taxon>
        <taxon>Kickxellales</taxon>
        <taxon>Kickxellaceae</taxon>
        <taxon>Coemansia</taxon>
    </lineage>
</organism>
<feature type="compositionally biased region" description="Low complexity" evidence="1">
    <location>
        <begin position="182"/>
        <end position="192"/>
    </location>
</feature>
<evidence type="ECO:0000313" key="3">
    <source>
        <dbReference type="Proteomes" id="UP001150907"/>
    </source>
</evidence>
<feature type="region of interest" description="Disordered" evidence="1">
    <location>
        <begin position="233"/>
        <end position="263"/>
    </location>
</feature>
<keyword evidence="3" id="KW-1185">Reference proteome</keyword>
<feature type="compositionally biased region" description="Low complexity" evidence="1">
    <location>
        <begin position="109"/>
        <end position="118"/>
    </location>
</feature>
<feature type="region of interest" description="Disordered" evidence="1">
    <location>
        <begin position="182"/>
        <end position="214"/>
    </location>
</feature>
<accession>A0A9W8BLZ3</accession>
<dbReference type="EMBL" id="JANBQF010000028">
    <property type="protein sequence ID" value="KAJ2007393.1"/>
    <property type="molecule type" value="Genomic_DNA"/>
</dbReference>
<feature type="region of interest" description="Disordered" evidence="1">
    <location>
        <begin position="1"/>
        <end position="156"/>
    </location>
</feature>
<feature type="compositionally biased region" description="Acidic residues" evidence="1">
    <location>
        <begin position="59"/>
        <end position="68"/>
    </location>
</feature>